<gene>
    <name evidence="2" type="ORF">LEMA_P120690.1</name>
</gene>
<feature type="signal peptide" evidence="1">
    <location>
        <begin position="1"/>
        <end position="18"/>
    </location>
</feature>
<feature type="chain" id="PRO_5003194488" evidence="1">
    <location>
        <begin position="19"/>
        <end position="130"/>
    </location>
</feature>
<dbReference type="AlphaFoldDB" id="E4ZSZ0"/>
<evidence type="ECO:0000256" key="1">
    <source>
        <dbReference type="SAM" id="SignalP"/>
    </source>
</evidence>
<dbReference type="OrthoDB" id="10621499at2759"/>
<accession>E4ZSZ0</accession>
<dbReference type="EMBL" id="FP929123">
    <property type="protein sequence ID" value="CBX94578.1"/>
    <property type="molecule type" value="Genomic_DNA"/>
</dbReference>
<organism evidence="3">
    <name type="scientific">Leptosphaeria maculans (strain JN3 / isolate v23.1.3 / race Av1-4-5-6-7-8)</name>
    <name type="common">Blackleg fungus</name>
    <name type="synonym">Phoma lingam</name>
    <dbReference type="NCBI Taxonomy" id="985895"/>
    <lineage>
        <taxon>Eukaryota</taxon>
        <taxon>Fungi</taxon>
        <taxon>Dikarya</taxon>
        <taxon>Ascomycota</taxon>
        <taxon>Pezizomycotina</taxon>
        <taxon>Dothideomycetes</taxon>
        <taxon>Pleosporomycetidae</taxon>
        <taxon>Pleosporales</taxon>
        <taxon>Pleosporineae</taxon>
        <taxon>Leptosphaeriaceae</taxon>
        <taxon>Plenodomus</taxon>
        <taxon>Plenodomus lingam/Leptosphaeria maculans species complex</taxon>
    </lineage>
</organism>
<dbReference type="GeneID" id="13291142"/>
<protein>
    <submittedName>
        <fullName evidence="2">Predicted protein</fullName>
    </submittedName>
</protein>
<dbReference type="HOGENOM" id="CLU_1938540_0_0_1"/>
<sequence length="130" mass="14067">MPWSSLLILTSALPFSRASCKLPSNFDRPLEISAPLPVLVPVGAADAHPACLSSHVSPATTTGSTGLTDKGDQLYSTSLRLRRKWRNGQMHPHTRQFVLSRRKFNSRRTETLSPSASGCFSLAAFDAAEG</sequence>
<dbReference type="InParanoid" id="E4ZSZ0"/>
<reference evidence="3" key="1">
    <citation type="journal article" date="2011" name="Nat. Commun.">
        <title>Effector diversification within compartments of the Leptosphaeria maculans genome affected by Repeat-Induced Point mutations.</title>
        <authorList>
            <person name="Rouxel T."/>
            <person name="Grandaubert J."/>
            <person name="Hane J.K."/>
            <person name="Hoede C."/>
            <person name="van de Wouw A.P."/>
            <person name="Couloux A."/>
            <person name="Dominguez V."/>
            <person name="Anthouard V."/>
            <person name="Bally P."/>
            <person name="Bourras S."/>
            <person name="Cozijnsen A.J."/>
            <person name="Ciuffetti L.M."/>
            <person name="Degrave A."/>
            <person name="Dilmaghani A."/>
            <person name="Duret L."/>
            <person name="Fudal I."/>
            <person name="Goodwin S.B."/>
            <person name="Gout L."/>
            <person name="Glaser N."/>
            <person name="Linglin J."/>
            <person name="Kema G.H.J."/>
            <person name="Lapalu N."/>
            <person name="Lawrence C.B."/>
            <person name="May K."/>
            <person name="Meyer M."/>
            <person name="Ollivier B."/>
            <person name="Poulain J."/>
            <person name="Schoch C.L."/>
            <person name="Simon A."/>
            <person name="Spatafora J.W."/>
            <person name="Stachowiak A."/>
            <person name="Turgeon B.G."/>
            <person name="Tyler B.M."/>
            <person name="Vincent D."/>
            <person name="Weissenbach J."/>
            <person name="Amselem J."/>
            <person name="Quesneville H."/>
            <person name="Oliver R.P."/>
            <person name="Wincker P."/>
            <person name="Balesdent M.-H."/>
            <person name="Howlett B.J."/>
        </authorList>
    </citation>
    <scope>NUCLEOTIDE SEQUENCE [LARGE SCALE GENOMIC DNA]</scope>
    <source>
        <strain evidence="3">JN3 / isolate v23.1.3 / race Av1-4-5-6-7-8</strain>
    </source>
</reference>
<keyword evidence="3" id="KW-1185">Reference proteome</keyword>
<dbReference type="VEuPathDB" id="FungiDB:LEMA_P120690.1"/>
<evidence type="ECO:0000313" key="2">
    <source>
        <dbReference type="EMBL" id="CBX94578.1"/>
    </source>
</evidence>
<dbReference type="Proteomes" id="UP000002668">
    <property type="component" value="Genome"/>
</dbReference>
<proteinExistence type="predicted"/>
<evidence type="ECO:0000313" key="3">
    <source>
        <dbReference type="Proteomes" id="UP000002668"/>
    </source>
</evidence>
<name>E4ZSZ0_LEPMJ</name>
<keyword evidence="1" id="KW-0732">Signal</keyword>